<dbReference type="PROSITE" id="PS50909">
    <property type="entry name" value="GAT"/>
    <property type="match status" value="1"/>
</dbReference>
<dbReference type="RefSeq" id="XP_022456636.1">
    <property type="nucleotide sequence ID" value="XM_022605138.1"/>
</dbReference>
<keyword evidence="4" id="KW-0333">Golgi apparatus</keyword>
<comment type="subcellular location">
    <subcellularLocation>
        <location evidence="1">Golgi apparatus</location>
    </subcellularLocation>
</comment>
<dbReference type="InterPro" id="IPR052653">
    <property type="entry name" value="ARF-binding"/>
</dbReference>
<evidence type="ECO:0000256" key="3">
    <source>
        <dbReference type="ARBA" id="ARBA00022927"/>
    </source>
</evidence>
<evidence type="ECO:0000256" key="1">
    <source>
        <dbReference type="ARBA" id="ARBA00004555"/>
    </source>
</evidence>
<evidence type="ECO:0000259" key="7">
    <source>
        <dbReference type="PROSITE" id="PS50909"/>
    </source>
</evidence>
<feature type="region of interest" description="Disordered" evidence="5">
    <location>
        <begin position="254"/>
        <end position="274"/>
    </location>
</feature>
<organism evidence="8 9">
    <name type="scientific">Kuraishia capsulata CBS 1993</name>
    <dbReference type="NCBI Taxonomy" id="1382522"/>
    <lineage>
        <taxon>Eukaryota</taxon>
        <taxon>Fungi</taxon>
        <taxon>Dikarya</taxon>
        <taxon>Ascomycota</taxon>
        <taxon>Saccharomycotina</taxon>
        <taxon>Pichiomycetes</taxon>
        <taxon>Pichiales</taxon>
        <taxon>Pichiaceae</taxon>
        <taxon>Kuraishia</taxon>
    </lineage>
</organism>
<dbReference type="InterPro" id="IPR004152">
    <property type="entry name" value="GAT_dom"/>
</dbReference>
<gene>
    <name evidence="8" type="ORF">KUCA_T00000585001</name>
</gene>
<dbReference type="GO" id="GO:0035091">
    <property type="term" value="F:phosphatidylinositol binding"/>
    <property type="evidence" value="ECO:0007669"/>
    <property type="project" value="InterPro"/>
</dbReference>
<evidence type="ECO:0008006" key="10">
    <source>
        <dbReference type="Google" id="ProtNLM"/>
    </source>
</evidence>
<dbReference type="Pfam" id="PF03127">
    <property type="entry name" value="GAT"/>
    <property type="match status" value="1"/>
</dbReference>
<dbReference type="PANTHER" id="PTHR47180">
    <property type="entry name" value="ADP-RIBOSYLATION FACTOR-BINDING PROTEIN GGA1-RELATED"/>
    <property type="match status" value="1"/>
</dbReference>
<dbReference type="STRING" id="1382522.W6MFL1"/>
<keyword evidence="9" id="KW-1185">Reference proteome</keyword>
<evidence type="ECO:0000313" key="9">
    <source>
        <dbReference type="Proteomes" id="UP000019384"/>
    </source>
</evidence>
<dbReference type="PROSITE" id="PS50180">
    <property type="entry name" value="GAE"/>
    <property type="match status" value="1"/>
</dbReference>
<accession>W6MFL1</accession>
<evidence type="ECO:0000256" key="2">
    <source>
        <dbReference type="ARBA" id="ARBA00022448"/>
    </source>
</evidence>
<dbReference type="OrthoDB" id="2018246at2759"/>
<evidence type="ECO:0000256" key="5">
    <source>
        <dbReference type="SAM" id="MobiDB-lite"/>
    </source>
</evidence>
<dbReference type="GeneID" id="34518024"/>
<dbReference type="Gene3D" id="1.20.5.170">
    <property type="match status" value="1"/>
</dbReference>
<feature type="domain" description="GAT" evidence="7">
    <location>
        <begin position="40"/>
        <end position="169"/>
    </location>
</feature>
<evidence type="ECO:0000259" key="6">
    <source>
        <dbReference type="PROSITE" id="PS50180"/>
    </source>
</evidence>
<dbReference type="GO" id="GO:0006896">
    <property type="term" value="P:Golgi to vacuole transport"/>
    <property type="evidence" value="ECO:0007669"/>
    <property type="project" value="TreeGrafter"/>
</dbReference>
<dbReference type="Proteomes" id="UP000019384">
    <property type="component" value="Unassembled WGS sequence"/>
</dbReference>
<evidence type="ECO:0000313" key="8">
    <source>
        <dbReference type="EMBL" id="CDK24619.1"/>
    </source>
</evidence>
<evidence type="ECO:0000256" key="4">
    <source>
        <dbReference type="ARBA" id="ARBA00023034"/>
    </source>
</evidence>
<keyword evidence="2" id="KW-0813">Transport</keyword>
<dbReference type="GO" id="GO:0005829">
    <property type="term" value="C:cytosol"/>
    <property type="evidence" value="ECO:0007669"/>
    <property type="project" value="GOC"/>
</dbReference>
<protein>
    <recommendedName>
        <fullName evidence="10">GAT domain-containing protein</fullName>
    </recommendedName>
</protein>
<dbReference type="GO" id="GO:0006895">
    <property type="term" value="P:Golgi to endosome transport"/>
    <property type="evidence" value="ECO:0007669"/>
    <property type="project" value="TreeGrafter"/>
</dbReference>
<dbReference type="HOGENOM" id="CLU_017092_0_0_1"/>
<dbReference type="InterPro" id="IPR038425">
    <property type="entry name" value="GAT_sf"/>
</dbReference>
<dbReference type="InterPro" id="IPR008152">
    <property type="entry name" value="Clathrin_a/b/g-adaptin_app_Ig"/>
</dbReference>
<dbReference type="EMBL" id="HG793125">
    <property type="protein sequence ID" value="CDK24619.1"/>
    <property type="molecule type" value="Genomic_DNA"/>
</dbReference>
<name>W6MFL1_9ASCO</name>
<dbReference type="PANTHER" id="PTHR47180:SF1">
    <property type="entry name" value="ADP-RIBOSYLATION FACTOR-BINDING PROTEIN GGA1-RELATED"/>
    <property type="match status" value="1"/>
</dbReference>
<sequence length="438" mass="47056">MHRLLAQKGYAFPEVKREDAAVLNPSDNLKSIDEIQKEERVAQSAKLQELIRRGRPQDLREANKLMKIMSGFQDDKVLENTKQRVADDIERVKRKAEIFNEMLTTASNAGRLDPTDETIAELYASLKVAQPKIQTIIQEEQGDETAVTSMLGLNDMINSLLERYNFLKNGDLANASKVKVGGGGLNLIDFDDDEPSDSAATPNATGGAFDPVADLLGELGSLSFSNNTSNSNNNGSSSLNNDLLNFGAGGSITLSSPGNTQTASPREQSPNIDSLFSLGGTATTVQPAVQSAIQPAAATQNKGLDPFSMDFSSLSSPFPAPQQASRHFINQSANLKIEFQISSTTPLTAKIYFSSLALAPISNLQFLIAVPKSYELTLAPQSGNYLAPMTSDGITQDIKVTKKVNDGVASSVKIKWKCDYTVNGANQAETGVTLLTSN</sequence>
<dbReference type="SUPFAM" id="SSF89009">
    <property type="entry name" value="GAT-like domain"/>
    <property type="match status" value="1"/>
</dbReference>
<dbReference type="GO" id="GO:0005802">
    <property type="term" value="C:trans-Golgi network"/>
    <property type="evidence" value="ECO:0007669"/>
    <property type="project" value="TreeGrafter"/>
</dbReference>
<dbReference type="Gene3D" id="1.20.58.160">
    <property type="match status" value="1"/>
</dbReference>
<dbReference type="AlphaFoldDB" id="W6MFL1"/>
<reference evidence="8" key="1">
    <citation type="submission" date="2013-12" db="EMBL/GenBank/DDBJ databases">
        <authorList>
            <person name="Genoscope - CEA"/>
        </authorList>
    </citation>
    <scope>NUCLEOTIDE SEQUENCE</scope>
    <source>
        <strain evidence="8">CBS 1993</strain>
    </source>
</reference>
<dbReference type="InterPro" id="IPR013041">
    <property type="entry name" value="Clathrin_app_Ig-like_sf"/>
</dbReference>
<dbReference type="Gene3D" id="2.60.40.1230">
    <property type="match status" value="1"/>
</dbReference>
<proteinExistence type="predicted"/>
<dbReference type="InterPro" id="IPR008153">
    <property type="entry name" value="GAE_dom"/>
</dbReference>
<dbReference type="Pfam" id="PF02883">
    <property type="entry name" value="Alpha_adaptinC2"/>
    <property type="match status" value="1"/>
</dbReference>
<dbReference type="GO" id="GO:0043328">
    <property type="term" value="P:protein transport to vacuole involved in ubiquitin-dependent protein catabolic process via the multivesicular body sorting pathway"/>
    <property type="evidence" value="ECO:0007669"/>
    <property type="project" value="TreeGrafter"/>
</dbReference>
<dbReference type="SUPFAM" id="SSF49348">
    <property type="entry name" value="Clathrin adaptor appendage domain"/>
    <property type="match status" value="1"/>
</dbReference>
<keyword evidence="3" id="KW-0653">Protein transport</keyword>
<feature type="domain" description="GAE" evidence="6">
    <location>
        <begin position="320"/>
        <end position="437"/>
    </location>
</feature>
<dbReference type="SMART" id="SM00809">
    <property type="entry name" value="Alpha_adaptinC2"/>
    <property type="match status" value="1"/>
</dbReference>
<dbReference type="FunFam" id="1.20.5.170:FF:000024">
    <property type="entry name" value="VHS domain-containing protein"/>
    <property type="match status" value="1"/>
</dbReference>
<dbReference type="CDD" id="cd14235">
    <property type="entry name" value="GAT_GGA_fungi"/>
    <property type="match status" value="1"/>
</dbReference>
<reference evidence="8" key="2">
    <citation type="submission" date="2014-02" db="EMBL/GenBank/DDBJ databases">
        <title>Complete DNA sequence of /Kuraishia capsulata/ illustrates novel genomic features among budding yeasts (/Saccharomycotina/).</title>
        <authorList>
            <person name="Morales L."/>
            <person name="Noel B."/>
            <person name="Porcel B."/>
            <person name="Marcet-Houben M."/>
            <person name="Hullo M-F."/>
            <person name="Sacerdot C."/>
            <person name="Tekaia F."/>
            <person name="Leh-Louis V."/>
            <person name="Despons L."/>
            <person name="Khanna V."/>
            <person name="Aury J-M."/>
            <person name="Barbe V."/>
            <person name="Couloux A."/>
            <person name="Labadie K."/>
            <person name="Pelletier E."/>
            <person name="Souciet J-L."/>
            <person name="Boekhout T."/>
            <person name="Gabaldon T."/>
            <person name="Wincker P."/>
            <person name="Dujon B."/>
        </authorList>
    </citation>
    <scope>NUCLEOTIDE SEQUENCE</scope>
    <source>
        <strain evidence="8">CBS 1993</strain>
    </source>
</reference>
<dbReference type="GO" id="GO:0043130">
    <property type="term" value="F:ubiquitin binding"/>
    <property type="evidence" value="ECO:0007669"/>
    <property type="project" value="InterPro"/>
</dbReference>